<dbReference type="GO" id="GO:0005737">
    <property type="term" value="C:cytoplasm"/>
    <property type="evidence" value="ECO:0007669"/>
    <property type="project" value="TreeGrafter"/>
</dbReference>
<gene>
    <name evidence="2" type="primary">MPUL0D02790</name>
    <name evidence="2" type="ORF">METSCH_D02790</name>
</gene>
<dbReference type="EMBL" id="CP034459">
    <property type="protein sequence ID" value="QBM89216.1"/>
    <property type="molecule type" value="Genomic_DNA"/>
</dbReference>
<dbReference type="AlphaFoldDB" id="A0A4P6XS72"/>
<dbReference type="STRING" id="2163413.A0A4P6XS72"/>
<dbReference type="Gene3D" id="3.60.21.10">
    <property type="match status" value="1"/>
</dbReference>
<dbReference type="Proteomes" id="UP000292447">
    <property type="component" value="Chromosome IV"/>
</dbReference>
<proteinExistence type="predicted"/>
<sequence>MVLRLPLPLLGMDMFSKMTTTFSAIARNRKVHLILAALAFILAMIHTMGSQGIAIDYTRDTPHSAEFSYSTALEIISLNQVVSDIHIQRCLRGFSCTPPKDNGKLSFWEKIPTQLNLFPEGFQLFNYYMYVEKSPVVEAERFIVDFAFTLTDEAPESSVSEAQVLKHKISSTGYLWLHYIEAIDFKVPVVREVNVFFGKDDMKDSRKHWRFEPGAIPLPGKYHIHAKVSMLSVAVIDEILILQHEQDFDSILKKNEMLVTTNPKFKIMQLSDLHIGQDTGVCFEDCKFDIDTIKFVEAAIQKEGDVQLIVVTGDMIDAKRTTHHESVVLKALSPILESGIPFIYTFGDTDYDAQNYLSKVNMMNFIASLPGCYNNKVANLDHRLHGLSNGNLKIYNVKPTEEGEDIDLQKLPLKSADALVTYLDSEGRLVKESQANYVYRTNHKPSADTEHKLLFLHYPLPNFRPQGTVKLIGNYNEKHPLATNTDRRFLEDIKASGYKVVAVGHEHENDACIWEETDGAKVLLCYSGVTGESGVTRIDPGYKRRLRVFELDFENDKIYSWKRDLEKSIDPQEIWLAEAAGQASVKT</sequence>
<reference evidence="3" key="1">
    <citation type="submission" date="2019-03" db="EMBL/GenBank/DDBJ databases">
        <title>Snf2 controls pulcherriminic acid biosynthesis and connects pigmentation and antifungal activity of the yeast Metschnikowia pulcherrima.</title>
        <authorList>
            <person name="Gore-Lloyd D."/>
            <person name="Sumann I."/>
            <person name="Brachmann A.O."/>
            <person name="Schneeberger K."/>
            <person name="Ortiz-Merino R.A."/>
            <person name="Moreno-Beltran M."/>
            <person name="Schlaefli M."/>
            <person name="Kirner P."/>
            <person name="Santos Kron A."/>
            <person name="Wolfe K.H."/>
            <person name="Piel J."/>
            <person name="Ahrens C.H."/>
            <person name="Henk D."/>
            <person name="Freimoser F.M."/>
        </authorList>
    </citation>
    <scope>NUCLEOTIDE SEQUENCE [LARGE SCALE GENOMIC DNA]</scope>
    <source>
        <strain evidence="3">APC 1.2</strain>
    </source>
</reference>
<dbReference type="PANTHER" id="PTHR32440:SF0">
    <property type="entry name" value="PHOSPHATASE DCR2-RELATED"/>
    <property type="match status" value="1"/>
</dbReference>
<evidence type="ECO:0000313" key="3">
    <source>
        <dbReference type="Proteomes" id="UP000292447"/>
    </source>
</evidence>
<evidence type="ECO:0000259" key="1">
    <source>
        <dbReference type="Pfam" id="PF00149"/>
    </source>
</evidence>
<dbReference type="InterPro" id="IPR029052">
    <property type="entry name" value="Metallo-depent_PP-like"/>
</dbReference>
<evidence type="ECO:0000313" key="2">
    <source>
        <dbReference type="EMBL" id="QBM89216.1"/>
    </source>
</evidence>
<feature type="domain" description="Calcineurin-like phosphoesterase" evidence="1">
    <location>
        <begin position="265"/>
        <end position="508"/>
    </location>
</feature>
<name>A0A4P6XS72_9ASCO</name>
<protein>
    <submittedName>
        <fullName evidence="2">Calcineurin-like phosphoesterase</fullName>
    </submittedName>
</protein>
<accession>A0A4P6XS72</accession>
<dbReference type="InterPro" id="IPR004843">
    <property type="entry name" value="Calcineurin-like_PHP"/>
</dbReference>
<dbReference type="Pfam" id="PF00149">
    <property type="entry name" value="Metallophos"/>
    <property type="match status" value="1"/>
</dbReference>
<dbReference type="SUPFAM" id="SSF56300">
    <property type="entry name" value="Metallo-dependent phosphatases"/>
    <property type="match status" value="1"/>
</dbReference>
<dbReference type="GO" id="GO:0004721">
    <property type="term" value="F:phosphoprotein phosphatase activity"/>
    <property type="evidence" value="ECO:0007669"/>
    <property type="project" value="TreeGrafter"/>
</dbReference>
<keyword evidence="3" id="KW-1185">Reference proteome</keyword>
<organism evidence="2 3">
    <name type="scientific">Metschnikowia aff. pulcherrima</name>
    <dbReference type="NCBI Taxonomy" id="2163413"/>
    <lineage>
        <taxon>Eukaryota</taxon>
        <taxon>Fungi</taxon>
        <taxon>Dikarya</taxon>
        <taxon>Ascomycota</taxon>
        <taxon>Saccharomycotina</taxon>
        <taxon>Pichiomycetes</taxon>
        <taxon>Metschnikowiaceae</taxon>
        <taxon>Metschnikowia</taxon>
    </lineage>
</organism>
<dbReference type="PANTHER" id="PTHR32440">
    <property type="entry name" value="PHOSPHATASE DCR2-RELATED-RELATED"/>
    <property type="match status" value="1"/>
</dbReference>